<name>A0AAU7D6T9_9BACT</name>
<dbReference type="InterPro" id="IPR023346">
    <property type="entry name" value="Lysozyme-like_dom_sf"/>
</dbReference>
<evidence type="ECO:0000256" key="1">
    <source>
        <dbReference type="ARBA" id="ARBA00000632"/>
    </source>
</evidence>
<dbReference type="HAMAP" id="MF_04110">
    <property type="entry name" value="ENDOLYSIN_T4"/>
    <property type="match status" value="1"/>
</dbReference>
<dbReference type="EMBL" id="CP121195">
    <property type="protein sequence ID" value="XBH13091.1"/>
    <property type="molecule type" value="Genomic_DNA"/>
</dbReference>
<organism evidence="9">
    <name type="scientific">Edaphobacter paludis</name>
    <dbReference type="NCBI Taxonomy" id="3035702"/>
    <lineage>
        <taxon>Bacteria</taxon>
        <taxon>Pseudomonadati</taxon>
        <taxon>Acidobacteriota</taxon>
        <taxon>Terriglobia</taxon>
        <taxon>Terriglobales</taxon>
        <taxon>Acidobacteriaceae</taxon>
        <taxon>Edaphobacter</taxon>
    </lineage>
</organism>
<dbReference type="PANTHER" id="PTHR38107">
    <property type="match status" value="1"/>
</dbReference>
<dbReference type="InterPro" id="IPR051018">
    <property type="entry name" value="Bacteriophage_GH24"/>
</dbReference>
<dbReference type="EC" id="3.2.1.17" evidence="7"/>
<dbReference type="GO" id="GO:0042742">
    <property type="term" value="P:defense response to bacterium"/>
    <property type="evidence" value="ECO:0007669"/>
    <property type="project" value="UniProtKB-KW"/>
</dbReference>
<comment type="catalytic activity">
    <reaction evidence="1 7">
        <text>Hydrolysis of (1-&gt;4)-beta-linkages between N-acetylmuramic acid and N-acetyl-D-glucosamine residues in a peptidoglycan and between N-acetyl-D-glucosamine residues in chitodextrins.</text>
        <dbReference type="EC" id="3.2.1.17"/>
    </reaction>
</comment>
<reference evidence="9" key="1">
    <citation type="submission" date="2023-03" db="EMBL/GenBank/DDBJ databases">
        <title>Edaphobacter sp.</title>
        <authorList>
            <person name="Huber K.J."/>
            <person name="Papendorf J."/>
            <person name="Pilke C."/>
            <person name="Bunk B."/>
            <person name="Sproeer C."/>
            <person name="Pester M."/>
        </authorList>
    </citation>
    <scope>NUCLEOTIDE SEQUENCE</scope>
    <source>
        <strain evidence="8">DSM 109919</strain>
        <strain evidence="9">DSM 109920</strain>
    </source>
</reference>
<dbReference type="SUPFAM" id="SSF53955">
    <property type="entry name" value="Lysozyme-like"/>
    <property type="match status" value="1"/>
</dbReference>
<dbReference type="GO" id="GO:0031640">
    <property type="term" value="P:killing of cells of another organism"/>
    <property type="evidence" value="ECO:0007669"/>
    <property type="project" value="UniProtKB-KW"/>
</dbReference>
<accession>A0AAU7CX81</accession>
<dbReference type="EMBL" id="CP121194">
    <property type="protein sequence ID" value="XBH09705.1"/>
    <property type="molecule type" value="Genomic_DNA"/>
</dbReference>
<dbReference type="Pfam" id="PF00959">
    <property type="entry name" value="Phage_lysozyme"/>
    <property type="match status" value="1"/>
</dbReference>
<sequence length="145" mass="15557">MSNFTYSDSGLGLTKRFEGLNLNSYQDQVGVWTIGYGHTGPSVHGGLTITQDQADQLLLSDIAASVTCVNGAVTATINQNQFDALVDFVFNLGCSALLSSTLLRHLNAGDFAAAAPQFLLWDHAGGVVIPGLLRRRQAERDLFQT</sequence>
<evidence type="ECO:0000256" key="5">
    <source>
        <dbReference type="ARBA" id="ARBA00023200"/>
    </source>
</evidence>
<dbReference type="InterPro" id="IPR034690">
    <property type="entry name" value="Endolysin_T4_type"/>
</dbReference>
<evidence type="ECO:0000256" key="4">
    <source>
        <dbReference type="ARBA" id="ARBA00022801"/>
    </source>
</evidence>
<keyword evidence="4 7" id="KW-0378">Hydrolase</keyword>
<dbReference type="PANTHER" id="PTHR38107:SF3">
    <property type="entry name" value="LYSOZYME RRRD-RELATED"/>
    <property type="match status" value="1"/>
</dbReference>
<protein>
    <recommendedName>
        <fullName evidence="7">Lysozyme</fullName>
        <ecNumber evidence="7">3.2.1.17</ecNumber>
    </recommendedName>
</protein>
<dbReference type="CDD" id="cd00737">
    <property type="entry name" value="lyz_endolysin_autolysin"/>
    <property type="match status" value="1"/>
</dbReference>
<dbReference type="RefSeq" id="WP_348267212.1">
    <property type="nucleotide sequence ID" value="NZ_CP121194.1"/>
</dbReference>
<dbReference type="GO" id="GO:0016998">
    <property type="term" value="P:cell wall macromolecule catabolic process"/>
    <property type="evidence" value="ECO:0007669"/>
    <property type="project" value="InterPro"/>
</dbReference>
<evidence type="ECO:0000256" key="3">
    <source>
        <dbReference type="ARBA" id="ARBA00022638"/>
    </source>
</evidence>
<dbReference type="Gene3D" id="1.10.530.40">
    <property type="match status" value="1"/>
</dbReference>
<evidence type="ECO:0000313" key="8">
    <source>
        <dbReference type="EMBL" id="XBH09705.1"/>
    </source>
</evidence>
<accession>A0AAU7D6T9</accession>
<comment type="similarity">
    <text evidence="7">Belongs to the glycosyl hydrolase 24 family.</text>
</comment>
<dbReference type="KEGG" id="epl:P4G45_14605"/>
<evidence type="ECO:0000313" key="9">
    <source>
        <dbReference type="EMBL" id="XBH13091.1"/>
    </source>
</evidence>
<gene>
    <name evidence="8" type="ORF">P4G45_14605</name>
    <name evidence="9" type="ORF">P8936_15560</name>
</gene>
<dbReference type="InterPro" id="IPR002196">
    <property type="entry name" value="Glyco_hydro_24"/>
</dbReference>
<keyword evidence="2 7" id="KW-0929">Antimicrobial</keyword>
<keyword evidence="6 7" id="KW-0326">Glycosidase</keyword>
<dbReference type="InterPro" id="IPR033907">
    <property type="entry name" value="Endolysin_autolysin"/>
</dbReference>
<dbReference type="GO" id="GO:0003796">
    <property type="term" value="F:lysozyme activity"/>
    <property type="evidence" value="ECO:0007669"/>
    <property type="project" value="UniProtKB-EC"/>
</dbReference>
<evidence type="ECO:0000256" key="6">
    <source>
        <dbReference type="ARBA" id="ARBA00023295"/>
    </source>
</evidence>
<keyword evidence="3 7" id="KW-0081">Bacteriolytic enzyme</keyword>
<dbReference type="InterPro" id="IPR023347">
    <property type="entry name" value="Lysozyme_dom_sf"/>
</dbReference>
<keyword evidence="5" id="KW-1035">Host cytoplasm</keyword>
<evidence type="ECO:0000256" key="7">
    <source>
        <dbReference type="RuleBase" id="RU003788"/>
    </source>
</evidence>
<dbReference type="GO" id="GO:0009253">
    <property type="term" value="P:peptidoglycan catabolic process"/>
    <property type="evidence" value="ECO:0007669"/>
    <property type="project" value="InterPro"/>
</dbReference>
<proteinExistence type="inferred from homology"/>
<evidence type="ECO:0000256" key="2">
    <source>
        <dbReference type="ARBA" id="ARBA00022529"/>
    </source>
</evidence>
<dbReference type="AlphaFoldDB" id="A0AAU7D6T9"/>